<organism evidence="2 3">
    <name type="scientific">Embleya scabrispora</name>
    <dbReference type="NCBI Taxonomy" id="159449"/>
    <lineage>
        <taxon>Bacteria</taxon>
        <taxon>Bacillati</taxon>
        <taxon>Actinomycetota</taxon>
        <taxon>Actinomycetes</taxon>
        <taxon>Kitasatosporales</taxon>
        <taxon>Streptomycetaceae</taxon>
        <taxon>Embleya</taxon>
    </lineage>
</organism>
<protein>
    <recommendedName>
        <fullName evidence="1">Zinc-ribbon 15 domain-containing protein</fullName>
    </recommendedName>
</protein>
<dbReference type="InterPro" id="IPR031493">
    <property type="entry name" value="Zinc_ribbon_15"/>
</dbReference>
<gene>
    <name evidence="2" type="ORF">B4N89_05135</name>
</gene>
<dbReference type="AlphaFoldDB" id="A0A1T3NUQ3"/>
<accession>A0A1T3NUQ3</accession>
<proteinExistence type="predicted"/>
<dbReference type="Proteomes" id="UP000190037">
    <property type="component" value="Unassembled WGS sequence"/>
</dbReference>
<dbReference type="STRING" id="159449.B4N89_05135"/>
<evidence type="ECO:0000313" key="2">
    <source>
        <dbReference type="EMBL" id="OPC80410.1"/>
    </source>
</evidence>
<dbReference type="SUPFAM" id="SSF158682">
    <property type="entry name" value="TerB-like"/>
    <property type="match status" value="1"/>
</dbReference>
<dbReference type="RefSeq" id="WP_078974669.1">
    <property type="nucleotide sequence ID" value="NZ_MWQN01000001.1"/>
</dbReference>
<sequence>MLIWGFKTIFRTLSGGVFHCPRCGGDRQYHLKQARRWFTLFFIPIFPYKQQGTHVECATCGGTFHDTVLQGATSAQISAQLAQGMRALAVAVLRVTGMPSTAARTAAAGAVAEAGVTGYTVAQLDADLAGAPVDLPPILVPLGDQLQPQGREWLLSRAALIAAADGGIGSAERALLDQVGGLLQMTPAHVIGVVETAQRNVPRG</sequence>
<dbReference type="OrthoDB" id="1261251at2"/>
<name>A0A1T3NUQ3_9ACTN</name>
<keyword evidence="3" id="KW-1185">Reference proteome</keyword>
<dbReference type="EMBL" id="MWQN01000001">
    <property type="protein sequence ID" value="OPC80410.1"/>
    <property type="molecule type" value="Genomic_DNA"/>
</dbReference>
<evidence type="ECO:0000259" key="1">
    <source>
        <dbReference type="Pfam" id="PF17032"/>
    </source>
</evidence>
<comment type="caution">
    <text evidence="2">The sequence shown here is derived from an EMBL/GenBank/DDBJ whole genome shotgun (WGS) entry which is preliminary data.</text>
</comment>
<reference evidence="2 3" key="1">
    <citation type="submission" date="2017-03" db="EMBL/GenBank/DDBJ databases">
        <title>Draft genome sequence of Streptomyces scabrisporus NF3, endophyte isolated from Amphipterygium adstringens.</title>
        <authorList>
            <person name="Vazquez M."/>
            <person name="Ceapa C.D."/>
            <person name="Rodriguez Luna D."/>
            <person name="Sanchez Esquivel S."/>
        </authorList>
    </citation>
    <scope>NUCLEOTIDE SEQUENCE [LARGE SCALE GENOMIC DNA]</scope>
    <source>
        <strain evidence="2 3">NF3</strain>
    </source>
</reference>
<feature type="domain" description="Zinc-ribbon 15" evidence="1">
    <location>
        <begin position="19"/>
        <end position="66"/>
    </location>
</feature>
<evidence type="ECO:0000313" key="3">
    <source>
        <dbReference type="Proteomes" id="UP000190037"/>
    </source>
</evidence>
<dbReference type="Pfam" id="PF17032">
    <property type="entry name" value="Zn_ribbon_15"/>
    <property type="match status" value="1"/>
</dbReference>
<dbReference type="InterPro" id="IPR029024">
    <property type="entry name" value="TerB-like"/>
</dbReference>